<comment type="caution">
    <text evidence="3">The sequence shown here is derived from an EMBL/GenBank/DDBJ whole genome shotgun (WGS) entry which is preliminary data.</text>
</comment>
<dbReference type="EMBL" id="JNBQ01000003">
    <property type="protein sequence ID" value="KLN35817.1"/>
    <property type="molecule type" value="Genomic_DNA"/>
</dbReference>
<keyword evidence="2" id="KW-1133">Transmembrane helix</keyword>
<reference evidence="3 4" key="1">
    <citation type="submission" date="2014-05" db="EMBL/GenBank/DDBJ databases">
        <title>Cellulosimicrobium funkei U11 genome.</title>
        <authorList>
            <person name="Hu C."/>
            <person name="Gong Y."/>
            <person name="Wan W."/>
            <person name="Jiang M."/>
        </authorList>
    </citation>
    <scope>NUCLEOTIDE SEQUENCE [LARGE SCALE GENOMIC DNA]</scope>
    <source>
        <strain evidence="3 4">U11</strain>
    </source>
</reference>
<dbReference type="Proteomes" id="UP000035265">
    <property type="component" value="Unassembled WGS sequence"/>
</dbReference>
<evidence type="ECO:0000313" key="3">
    <source>
        <dbReference type="EMBL" id="KLN35817.1"/>
    </source>
</evidence>
<evidence type="ECO:0000256" key="2">
    <source>
        <dbReference type="SAM" id="Phobius"/>
    </source>
</evidence>
<name>A0A0H2L6I3_9MICO</name>
<dbReference type="AlphaFoldDB" id="A0A0H2L6I3"/>
<dbReference type="RefSeq" id="WP_047231882.1">
    <property type="nucleotide sequence ID" value="NZ_JNBQ01000003.1"/>
</dbReference>
<dbReference type="PATRIC" id="fig|264251.5.peg.1201"/>
<feature type="region of interest" description="Disordered" evidence="1">
    <location>
        <begin position="86"/>
        <end position="112"/>
    </location>
</feature>
<keyword evidence="2" id="KW-0812">Transmembrane</keyword>
<keyword evidence="4" id="KW-1185">Reference proteome</keyword>
<feature type="transmembrane region" description="Helical" evidence="2">
    <location>
        <begin position="50"/>
        <end position="75"/>
    </location>
</feature>
<proteinExistence type="predicted"/>
<dbReference type="STRING" id="264251.FB00_05875"/>
<organism evidence="3 4">
    <name type="scientific">Cellulosimicrobium funkei</name>
    <dbReference type="NCBI Taxonomy" id="264251"/>
    <lineage>
        <taxon>Bacteria</taxon>
        <taxon>Bacillati</taxon>
        <taxon>Actinomycetota</taxon>
        <taxon>Actinomycetes</taxon>
        <taxon>Micrococcales</taxon>
        <taxon>Promicromonosporaceae</taxon>
        <taxon>Cellulosimicrobium</taxon>
    </lineage>
</organism>
<keyword evidence="2" id="KW-0472">Membrane</keyword>
<evidence type="ECO:0000313" key="4">
    <source>
        <dbReference type="Proteomes" id="UP000035265"/>
    </source>
</evidence>
<protein>
    <submittedName>
        <fullName evidence="3">Uncharacterized protein</fullName>
    </submittedName>
</protein>
<evidence type="ECO:0000256" key="1">
    <source>
        <dbReference type="SAM" id="MobiDB-lite"/>
    </source>
</evidence>
<sequence>MSATPEPVAVEETEVVARVRAAQDAVEVPATLDPDALAHRAVRRVRVRRTALAAGGSTAVVGVLAAAVALLPGMLPRGSDLALTVPPAQSAAPAPVEPTADPVPDPTTEQPEQPLRYLPVGDGELPELPGVEHGIAETHHSDYTMQGGLTYTLPPGGWEVDGEAFGEPASVTWMSPAGWNAPGSDTPADAVPPPMNDSGAVLTIDVDPGAASWTAPARDSGAWTVEIPGADFVAVTRGPSDDPGLARWEAHVRHGGTGTGWTVVLEFTDDEVGDELARAFLGNLWFEPDGAPEWFSPTYTYPEVGIVVPGVPAGWQPVSTEDLGYAVPPGWTSRDVEGNFGPGVEWSGPPVDGAPSDVRWNMFVQVGGRGTSSFSTAADQFHPQTIVVPGADFAQVLTSQGPHWAVDTVPALSADVQLHGEDGGPDVLVSITLPGDEAGLETLRGVLGSLQF</sequence>
<accession>A0A0H2L6I3</accession>
<gene>
    <name evidence="3" type="ORF">FB00_05875</name>
</gene>